<dbReference type="SUPFAM" id="SSF53067">
    <property type="entry name" value="Actin-like ATPase domain"/>
    <property type="match status" value="1"/>
</dbReference>
<proteinExistence type="predicted"/>
<name>A0A1W1BAC0_9ZZZZ</name>
<dbReference type="Gene3D" id="3.30.420.40">
    <property type="match status" value="1"/>
</dbReference>
<reference evidence="1" key="1">
    <citation type="submission" date="2016-10" db="EMBL/GenBank/DDBJ databases">
        <authorList>
            <person name="de Groot N.N."/>
        </authorList>
    </citation>
    <scope>NUCLEOTIDE SEQUENCE</scope>
</reference>
<sequence>MHSKKEKIDILLVALSTPILVGVYKEGKLIEKIQSKERSSDALPMIYKDLLKRYKIDSFIYANGPGSFMSIKVAYIFLRSLGILKDIPLYALDAFHFNNNRPIKAVGKLHFVKIQDKIETKKFDEVQESSFELPQTLDVTKLSSKSAPMYAIGAV</sequence>
<organism evidence="1">
    <name type="scientific">hydrothermal vent metagenome</name>
    <dbReference type="NCBI Taxonomy" id="652676"/>
    <lineage>
        <taxon>unclassified sequences</taxon>
        <taxon>metagenomes</taxon>
        <taxon>ecological metagenomes</taxon>
    </lineage>
</organism>
<protein>
    <submittedName>
        <fullName evidence="1">TsaB protein, required for threonylcarbamoyladenosine (T(6)A) formation in tRNA</fullName>
    </submittedName>
</protein>
<dbReference type="AlphaFoldDB" id="A0A1W1BAC0"/>
<dbReference type="InterPro" id="IPR043129">
    <property type="entry name" value="ATPase_NBD"/>
</dbReference>
<evidence type="ECO:0000313" key="1">
    <source>
        <dbReference type="EMBL" id="SFV50385.1"/>
    </source>
</evidence>
<dbReference type="EMBL" id="FPHB01000011">
    <property type="protein sequence ID" value="SFV50385.1"/>
    <property type="molecule type" value="Genomic_DNA"/>
</dbReference>
<gene>
    <name evidence="1" type="ORF">MNB_SM-7-1072</name>
</gene>
<accession>A0A1W1BAC0</accession>